<reference evidence="6" key="1">
    <citation type="journal article" date="2021" name="Front. Microbiol.">
        <title>Comprehensive Comparative Genomics and Phenotyping of Methylobacterium Species.</title>
        <authorList>
            <person name="Alessa O."/>
            <person name="Ogura Y."/>
            <person name="Fujitani Y."/>
            <person name="Takami H."/>
            <person name="Hayashi T."/>
            <person name="Sahin N."/>
            <person name="Tani A."/>
        </authorList>
    </citation>
    <scope>NUCLEOTIDE SEQUENCE</scope>
    <source>
        <strain evidence="6">LMG 23639</strain>
    </source>
</reference>
<keyword evidence="4" id="KW-0472">Membrane</keyword>
<dbReference type="InterPro" id="IPR013974">
    <property type="entry name" value="SAF"/>
</dbReference>
<dbReference type="CDD" id="cd11614">
    <property type="entry name" value="SAF_CpaB_FlgA_like"/>
    <property type="match status" value="1"/>
</dbReference>
<dbReference type="Gene3D" id="2.30.30.760">
    <property type="match status" value="1"/>
</dbReference>
<keyword evidence="3" id="KW-0574">Periplasm</keyword>
<evidence type="ECO:0000256" key="2">
    <source>
        <dbReference type="ARBA" id="ARBA00022729"/>
    </source>
</evidence>
<protein>
    <recommendedName>
        <fullName evidence="5">SAF domain-containing protein</fullName>
    </recommendedName>
</protein>
<keyword evidence="2" id="KW-0732">Signal</keyword>
<accession>A0ABQ4SUV6</accession>
<dbReference type="Pfam" id="PF13144">
    <property type="entry name" value="ChapFlgA"/>
    <property type="match status" value="1"/>
</dbReference>
<gene>
    <name evidence="6" type="ORF">AOPFMNJM_2294</name>
</gene>
<feature type="transmembrane region" description="Helical" evidence="4">
    <location>
        <begin position="43"/>
        <end position="65"/>
    </location>
</feature>
<dbReference type="Gene3D" id="3.90.1210.10">
    <property type="entry name" value="Antifreeze-like/N-acetylneuraminic acid synthase C-terminal domain"/>
    <property type="match status" value="1"/>
</dbReference>
<reference evidence="6" key="2">
    <citation type="submission" date="2021-08" db="EMBL/GenBank/DDBJ databases">
        <authorList>
            <person name="Tani A."/>
            <person name="Ola A."/>
            <person name="Ogura Y."/>
            <person name="Katsura K."/>
            <person name="Hayashi T."/>
        </authorList>
    </citation>
    <scope>NUCLEOTIDE SEQUENCE</scope>
    <source>
        <strain evidence="6">LMG 23639</strain>
    </source>
</reference>
<name>A0ABQ4SUV6_9HYPH</name>
<proteinExistence type="predicted"/>
<organism evidence="6 7">
    <name type="scientific">Methylobacterium jeotgali</name>
    <dbReference type="NCBI Taxonomy" id="381630"/>
    <lineage>
        <taxon>Bacteria</taxon>
        <taxon>Pseudomonadati</taxon>
        <taxon>Pseudomonadota</taxon>
        <taxon>Alphaproteobacteria</taxon>
        <taxon>Hyphomicrobiales</taxon>
        <taxon>Methylobacteriaceae</taxon>
        <taxon>Methylobacterium</taxon>
    </lineage>
</organism>
<dbReference type="Proteomes" id="UP001055102">
    <property type="component" value="Unassembled WGS sequence"/>
</dbReference>
<evidence type="ECO:0000256" key="3">
    <source>
        <dbReference type="ARBA" id="ARBA00022764"/>
    </source>
</evidence>
<dbReference type="SMART" id="SM00858">
    <property type="entry name" value="SAF"/>
    <property type="match status" value="1"/>
</dbReference>
<evidence type="ECO:0000256" key="4">
    <source>
        <dbReference type="SAM" id="Phobius"/>
    </source>
</evidence>
<dbReference type="InterPro" id="IPR039246">
    <property type="entry name" value="Flagellar_FlgA"/>
</dbReference>
<evidence type="ECO:0000313" key="7">
    <source>
        <dbReference type="Proteomes" id="UP001055102"/>
    </source>
</evidence>
<feature type="domain" description="SAF" evidence="5">
    <location>
        <begin position="228"/>
        <end position="289"/>
    </location>
</feature>
<keyword evidence="4" id="KW-0812">Transmembrane</keyword>
<dbReference type="PANTHER" id="PTHR36307">
    <property type="entry name" value="FLAGELLA BASAL BODY P-RING FORMATION PROTEIN FLGA"/>
    <property type="match status" value="1"/>
</dbReference>
<dbReference type="PANTHER" id="PTHR36307:SF1">
    <property type="entry name" value="FLAGELLA BASAL BODY P-RING FORMATION PROTEIN FLGA"/>
    <property type="match status" value="1"/>
</dbReference>
<keyword evidence="7" id="KW-1185">Reference proteome</keyword>
<evidence type="ECO:0000313" key="6">
    <source>
        <dbReference type="EMBL" id="GJE06971.1"/>
    </source>
</evidence>
<keyword evidence="4" id="KW-1133">Transmembrane helix</keyword>
<dbReference type="EMBL" id="BPQR01000038">
    <property type="protein sequence ID" value="GJE06971.1"/>
    <property type="molecule type" value="Genomic_DNA"/>
</dbReference>
<comment type="caution">
    <text evidence="6">The sequence shown here is derived from an EMBL/GenBank/DDBJ whole genome shotgun (WGS) entry which is preliminary data.</text>
</comment>
<dbReference type="InterPro" id="IPR017585">
    <property type="entry name" value="SAF_FlgA"/>
</dbReference>
<comment type="subcellular location">
    <subcellularLocation>
        <location evidence="1">Periplasm</location>
    </subcellularLocation>
</comment>
<evidence type="ECO:0000259" key="5">
    <source>
        <dbReference type="SMART" id="SM00858"/>
    </source>
</evidence>
<dbReference type="NCBIfam" id="TIGR03170">
    <property type="entry name" value="flgA_cterm"/>
    <property type="match status" value="1"/>
</dbReference>
<evidence type="ECO:0000256" key="1">
    <source>
        <dbReference type="ARBA" id="ARBA00004418"/>
    </source>
</evidence>
<sequence>MSAYRPLPGRDFADGLEDFDPIDIGGAFGPPAPRRIAPLGPGAILRTLAALCVVVAIGFAAYPAFASGLRLKGDVTARGDVLTLGELVEGAEPALAGRALFRAPALGATGTIQARRIAEAVAALGLGTVETGGRVQVAVQRAARRVGPPEIEAALKRSLETGYGLDARTLSVRLDGEGQALLAPLDLNGQATALDVTYDPRSRRITGLISLGERQASLRVSGVVLEMREVAVLARTLNRGERIEATDIAIERRPREGVPPDAQAAAPAPGEVAQRTLGAGSMLRAGDTAPPEVVLRGETVTIVYETPGVSLSMRGQANESGRLGATVSVLNVASKKALQATVIGPGRVSVGPAAPVRQASAALDTP</sequence>